<reference evidence="6 7" key="1">
    <citation type="submission" date="2018-05" db="EMBL/GenBank/DDBJ databases">
        <title>Draft genome sequence of Scytalidium lignicola DSM 105466, a ubiquitous saprotrophic fungus.</title>
        <authorList>
            <person name="Buettner E."/>
            <person name="Gebauer A.M."/>
            <person name="Hofrichter M."/>
            <person name="Liers C."/>
            <person name="Kellner H."/>
        </authorList>
    </citation>
    <scope>NUCLEOTIDE SEQUENCE [LARGE SCALE GENOMIC DNA]</scope>
    <source>
        <strain evidence="6 7">DSM 105466</strain>
    </source>
</reference>
<feature type="non-terminal residue" evidence="6">
    <location>
        <position position="159"/>
    </location>
</feature>
<gene>
    <name evidence="6" type="ORF">B7463_g10657</name>
</gene>
<dbReference type="Gene3D" id="3.30.390.110">
    <property type="match status" value="1"/>
</dbReference>
<dbReference type="GO" id="GO:0005840">
    <property type="term" value="C:ribosome"/>
    <property type="evidence" value="ECO:0007669"/>
    <property type="project" value="UniProtKB-KW"/>
</dbReference>
<dbReference type="AlphaFoldDB" id="A0A3E2GY37"/>
<feature type="non-terminal residue" evidence="6">
    <location>
        <position position="1"/>
    </location>
</feature>
<evidence type="ECO:0000259" key="5">
    <source>
        <dbReference type="Pfam" id="PF01778"/>
    </source>
</evidence>
<name>A0A3E2GY37_SCYLI</name>
<protein>
    <recommendedName>
        <fullName evidence="5">Ribosomal eL28/Mak16 domain-containing protein</fullName>
    </recommendedName>
</protein>
<evidence type="ECO:0000256" key="2">
    <source>
        <dbReference type="ARBA" id="ARBA00022980"/>
    </source>
</evidence>
<dbReference type="GO" id="GO:1990904">
    <property type="term" value="C:ribonucleoprotein complex"/>
    <property type="evidence" value="ECO:0007669"/>
    <property type="project" value="UniProtKB-KW"/>
</dbReference>
<accession>A0A3E2GY37</accession>
<keyword evidence="2" id="KW-0689">Ribosomal protein</keyword>
<evidence type="ECO:0000256" key="3">
    <source>
        <dbReference type="ARBA" id="ARBA00023274"/>
    </source>
</evidence>
<sequence length="159" mass="16862">MSGFYSNQVSSDLIWEVTRNQNAFLVKRNTGGGVQFSRDPFNLANVHSRKHAGFVNQKAVGIHSAGEKGGVTLITKRTGQPQRPGKATISTTLGGNKSTRKTYASIVGSTAKTGYRPDIRAAAVARASAIRRSQLPVKEAPASKLRGVKAKKAAAAKEA</sequence>
<organism evidence="6 7">
    <name type="scientific">Scytalidium lignicola</name>
    <name type="common">Hyphomycete</name>
    <dbReference type="NCBI Taxonomy" id="5539"/>
    <lineage>
        <taxon>Eukaryota</taxon>
        <taxon>Fungi</taxon>
        <taxon>Dikarya</taxon>
        <taxon>Ascomycota</taxon>
        <taxon>Pezizomycotina</taxon>
        <taxon>Leotiomycetes</taxon>
        <taxon>Leotiomycetes incertae sedis</taxon>
        <taxon>Scytalidium</taxon>
    </lineage>
</organism>
<feature type="compositionally biased region" description="Basic residues" evidence="4">
    <location>
        <begin position="146"/>
        <end position="159"/>
    </location>
</feature>
<dbReference type="Pfam" id="PF01778">
    <property type="entry name" value="Ribosomal_L28e"/>
    <property type="match status" value="1"/>
</dbReference>
<dbReference type="Proteomes" id="UP000258309">
    <property type="component" value="Unassembled WGS sequence"/>
</dbReference>
<evidence type="ECO:0000256" key="1">
    <source>
        <dbReference type="ARBA" id="ARBA00007926"/>
    </source>
</evidence>
<keyword evidence="7" id="KW-1185">Reference proteome</keyword>
<evidence type="ECO:0000313" key="6">
    <source>
        <dbReference type="EMBL" id="RFU25673.1"/>
    </source>
</evidence>
<proteinExistence type="inferred from homology"/>
<feature type="domain" description="Ribosomal eL28/Mak16" evidence="5">
    <location>
        <begin position="13"/>
        <end position="133"/>
    </location>
</feature>
<evidence type="ECO:0000256" key="4">
    <source>
        <dbReference type="SAM" id="MobiDB-lite"/>
    </source>
</evidence>
<dbReference type="PANTHER" id="PTHR10544">
    <property type="entry name" value="60S RIBOSOMAL PROTEIN L28"/>
    <property type="match status" value="1"/>
</dbReference>
<dbReference type="InterPro" id="IPR029004">
    <property type="entry name" value="Ribosomal_eL28/Mak16"/>
</dbReference>
<dbReference type="STRING" id="5539.A0A3E2GY37"/>
<feature type="region of interest" description="Disordered" evidence="4">
    <location>
        <begin position="76"/>
        <end position="95"/>
    </location>
</feature>
<dbReference type="InterPro" id="IPR002672">
    <property type="entry name" value="Ribosomal_eL28"/>
</dbReference>
<evidence type="ECO:0000313" key="7">
    <source>
        <dbReference type="Proteomes" id="UP000258309"/>
    </source>
</evidence>
<dbReference type="OMA" id="WMIIRNC"/>
<comment type="similarity">
    <text evidence="1">Belongs to the eukaryotic ribosomal protein eL28 family.</text>
</comment>
<keyword evidence="3" id="KW-0687">Ribonucleoprotein</keyword>
<dbReference type="GO" id="GO:0006412">
    <property type="term" value="P:translation"/>
    <property type="evidence" value="ECO:0007669"/>
    <property type="project" value="InterPro"/>
</dbReference>
<dbReference type="GO" id="GO:0003735">
    <property type="term" value="F:structural constituent of ribosome"/>
    <property type="evidence" value="ECO:0007669"/>
    <property type="project" value="InterPro"/>
</dbReference>
<feature type="region of interest" description="Disordered" evidence="4">
    <location>
        <begin position="137"/>
        <end position="159"/>
    </location>
</feature>
<dbReference type="EMBL" id="NCSJ02000315">
    <property type="protein sequence ID" value="RFU25673.1"/>
    <property type="molecule type" value="Genomic_DNA"/>
</dbReference>
<comment type="caution">
    <text evidence="6">The sequence shown here is derived from an EMBL/GenBank/DDBJ whole genome shotgun (WGS) entry which is preliminary data.</text>
</comment>
<dbReference type="OrthoDB" id="338850at2759"/>
<dbReference type="FunFam" id="3.30.390.110:FF:000002">
    <property type="entry name" value="60S ribosomal protein L28"/>
    <property type="match status" value="1"/>
</dbReference>